<gene>
    <name evidence="1" type="ORF">CEXT_695081</name>
</gene>
<protein>
    <recommendedName>
        <fullName evidence="3">Ribosomal protein S10</fullName>
    </recommendedName>
</protein>
<comment type="caution">
    <text evidence="1">The sequence shown here is derived from an EMBL/GenBank/DDBJ whole genome shotgun (WGS) entry which is preliminary data.</text>
</comment>
<organism evidence="1 2">
    <name type="scientific">Caerostris extrusa</name>
    <name type="common">Bark spider</name>
    <name type="synonym">Caerostris bankana</name>
    <dbReference type="NCBI Taxonomy" id="172846"/>
    <lineage>
        <taxon>Eukaryota</taxon>
        <taxon>Metazoa</taxon>
        <taxon>Ecdysozoa</taxon>
        <taxon>Arthropoda</taxon>
        <taxon>Chelicerata</taxon>
        <taxon>Arachnida</taxon>
        <taxon>Araneae</taxon>
        <taxon>Araneomorphae</taxon>
        <taxon>Entelegynae</taxon>
        <taxon>Araneoidea</taxon>
        <taxon>Araneidae</taxon>
        <taxon>Caerostris</taxon>
    </lineage>
</organism>
<evidence type="ECO:0008006" key="3">
    <source>
        <dbReference type="Google" id="ProtNLM"/>
    </source>
</evidence>
<dbReference type="Proteomes" id="UP001054945">
    <property type="component" value="Unassembled WGS sequence"/>
</dbReference>
<proteinExistence type="predicted"/>
<reference evidence="1 2" key="1">
    <citation type="submission" date="2021-06" db="EMBL/GenBank/DDBJ databases">
        <title>Caerostris extrusa draft genome.</title>
        <authorList>
            <person name="Kono N."/>
            <person name="Arakawa K."/>
        </authorList>
    </citation>
    <scope>NUCLEOTIDE SEQUENCE [LARGE SCALE GENOMIC DNA]</scope>
</reference>
<evidence type="ECO:0000313" key="1">
    <source>
        <dbReference type="EMBL" id="GIY89510.1"/>
    </source>
</evidence>
<accession>A0AAV4X5R0</accession>
<dbReference type="AlphaFoldDB" id="A0AAV4X5R0"/>
<evidence type="ECO:0000313" key="2">
    <source>
        <dbReference type="Proteomes" id="UP001054945"/>
    </source>
</evidence>
<dbReference type="EMBL" id="BPLR01017217">
    <property type="protein sequence ID" value="GIY89510.1"/>
    <property type="molecule type" value="Genomic_DNA"/>
</dbReference>
<name>A0AAV4X5R0_CAEEX</name>
<keyword evidence="2" id="KW-1185">Reference proteome</keyword>
<sequence>MISARLLKSAERKSLQMGKVVGSKCRLYPAVRVGRRFLNNAFRSCVGIPDRSTFSVHWHLLPQEMNGLDKKERRLRKGQIESRFNFQESVRKIEMRVTLKAIHQEVK</sequence>